<evidence type="ECO:0008006" key="5">
    <source>
        <dbReference type="Google" id="ProtNLM"/>
    </source>
</evidence>
<evidence type="ECO:0000256" key="2">
    <source>
        <dbReference type="SAM" id="Phobius"/>
    </source>
</evidence>
<feature type="transmembrane region" description="Helical" evidence="2">
    <location>
        <begin position="55"/>
        <end position="76"/>
    </location>
</feature>
<dbReference type="NCBIfam" id="NF038083">
    <property type="entry name" value="CU044_5270_fam"/>
    <property type="match status" value="1"/>
</dbReference>
<dbReference type="EMBL" id="JADBDZ010000001">
    <property type="protein sequence ID" value="MBE1531633.1"/>
    <property type="molecule type" value="Genomic_DNA"/>
</dbReference>
<feature type="compositionally biased region" description="Low complexity" evidence="1">
    <location>
        <begin position="118"/>
        <end position="127"/>
    </location>
</feature>
<evidence type="ECO:0000313" key="4">
    <source>
        <dbReference type="Proteomes" id="UP000627838"/>
    </source>
</evidence>
<feature type="region of interest" description="Disordered" evidence="1">
    <location>
        <begin position="107"/>
        <end position="127"/>
    </location>
</feature>
<keyword evidence="2" id="KW-0812">Transmembrane</keyword>
<dbReference type="InterPro" id="IPR047789">
    <property type="entry name" value="CU044_5270-like"/>
</dbReference>
<name>A0ABR9JMI7_9ACTN</name>
<evidence type="ECO:0000313" key="3">
    <source>
        <dbReference type="EMBL" id="MBE1531633.1"/>
    </source>
</evidence>
<comment type="caution">
    <text evidence="3">The sequence shown here is derived from an EMBL/GenBank/DDBJ whole genome shotgun (WGS) entry which is preliminary data.</text>
</comment>
<keyword evidence="2" id="KW-1133">Transmembrane helix</keyword>
<dbReference type="Proteomes" id="UP000627838">
    <property type="component" value="Unassembled WGS sequence"/>
</dbReference>
<keyword evidence="4" id="KW-1185">Reference proteome</keyword>
<accession>A0ABR9JMI7</accession>
<proteinExistence type="predicted"/>
<evidence type="ECO:0000256" key="1">
    <source>
        <dbReference type="SAM" id="MobiDB-lite"/>
    </source>
</evidence>
<reference evidence="3 4" key="1">
    <citation type="submission" date="2020-10" db="EMBL/GenBank/DDBJ databases">
        <title>Sequencing the genomes of 1000 actinobacteria strains.</title>
        <authorList>
            <person name="Klenk H.-P."/>
        </authorList>
    </citation>
    <scope>NUCLEOTIDE SEQUENCE [LARGE SCALE GENOMIC DNA]</scope>
    <source>
        <strain evidence="3 4">DSM 46744</strain>
    </source>
</reference>
<sequence length="311" mass="32695">MDEMRLLETLLAEPDPSQETIDRSMRTLRASMDAPASRTGRRAGLRRRPALRRPVLTLATFGVAAAAAAAAVIVVADSGSPAGTPPSATALDGRAVLLAAADTAETKPQGSGTYWQVTETSSDGTSTTTWMGRDGQAWISRKPGLISKVPIEATAASRFGLTFDKVAKLPTDPERLKAALDALRPPTAEEDALPPPTADEKTGVMVGKLLSLINTWPSAPKVRAAAFRALATLPHIKDLGEGEGGHRLEFSYGGGGTRLIVDPATTRVSAEGFTEFDGESMGVTTSKGEWTDALPKARTVSLDEQHTATGH</sequence>
<protein>
    <recommendedName>
        <fullName evidence="5">CU044_5270 family protein</fullName>
    </recommendedName>
</protein>
<keyword evidence="2" id="KW-0472">Membrane</keyword>
<dbReference type="RefSeq" id="WP_192758458.1">
    <property type="nucleotide sequence ID" value="NZ_JADBDZ010000001.1"/>
</dbReference>
<organism evidence="3 4">
    <name type="scientific">Actinomadura algeriensis</name>
    <dbReference type="NCBI Taxonomy" id="1679523"/>
    <lineage>
        <taxon>Bacteria</taxon>
        <taxon>Bacillati</taxon>
        <taxon>Actinomycetota</taxon>
        <taxon>Actinomycetes</taxon>
        <taxon>Streptosporangiales</taxon>
        <taxon>Thermomonosporaceae</taxon>
        <taxon>Actinomadura</taxon>
    </lineage>
</organism>
<gene>
    <name evidence="3" type="ORF">H4W34_001466</name>
</gene>
<feature type="compositionally biased region" description="Polar residues" evidence="1">
    <location>
        <begin position="107"/>
        <end position="117"/>
    </location>
</feature>